<dbReference type="VEuPathDB" id="FungiDB:KRP22_3741"/>
<dbReference type="PANTHER" id="PTHR23315:SF7">
    <property type="entry name" value="U-BOX DOMAIN-CONTAINING PROTEIN 4"/>
    <property type="match status" value="1"/>
</dbReference>
<dbReference type="STRING" id="164328.H3GVN1"/>
<dbReference type="HOGENOM" id="CLU_296408_0_0_1"/>
<dbReference type="GO" id="GO:0005524">
    <property type="term" value="F:ATP binding"/>
    <property type="evidence" value="ECO:0007669"/>
    <property type="project" value="InterPro"/>
</dbReference>
<protein>
    <recommendedName>
        <fullName evidence="3">Protein kinase domain-containing protein</fullName>
    </recommendedName>
</protein>
<proteinExistence type="predicted"/>
<reference evidence="4" key="2">
    <citation type="submission" date="2015-06" db="UniProtKB">
        <authorList>
            <consortium name="EnsemblProtists"/>
        </authorList>
    </citation>
    <scope>IDENTIFICATION</scope>
    <source>
        <strain evidence="4">Pr102</strain>
    </source>
</reference>
<feature type="compositionally biased region" description="Polar residues" evidence="2">
    <location>
        <begin position="477"/>
        <end position="494"/>
    </location>
</feature>
<dbReference type="SUPFAM" id="SSF56112">
    <property type="entry name" value="Protein kinase-like (PK-like)"/>
    <property type="match status" value="1"/>
</dbReference>
<evidence type="ECO:0000313" key="5">
    <source>
        <dbReference type="Proteomes" id="UP000005238"/>
    </source>
</evidence>
<dbReference type="InterPro" id="IPR016024">
    <property type="entry name" value="ARM-type_fold"/>
</dbReference>
<dbReference type="PROSITE" id="PS00108">
    <property type="entry name" value="PROTEIN_KINASE_ST"/>
    <property type="match status" value="1"/>
</dbReference>
<dbReference type="GO" id="GO:0004672">
    <property type="term" value="F:protein kinase activity"/>
    <property type="evidence" value="ECO:0007669"/>
    <property type="project" value="InterPro"/>
</dbReference>
<accession>H3GVN1</accession>
<dbReference type="InterPro" id="IPR000719">
    <property type="entry name" value="Prot_kinase_dom"/>
</dbReference>
<dbReference type="Gene3D" id="1.25.10.10">
    <property type="entry name" value="Leucine-rich Repeat Variant"/>
    <property type="match status" value="3"/>
</dbReference>
<dbReference type="EMBL" id="DS566057">
    <property type="status" value="NOT_ANNOTATED_CDS"/>
    <property type="molecule type" value="Genomic_DNA"/>
</dbReference>
<evidence type="ECO:0000256" key="1">
    <source>
        <dbReference type="PROSITE-ProRule" id="PRU00259"/>
    </source>
</evidence>
<feature type="domain" description="Protein kinase" evidence="3">
    <location>
        <begin position="214"/>
        <end position="471"/>
    </location>
</feature>
<dbReference type="SMART" id="SM00220">
    <property type="entry name" value="S_TKc"/>
    <property type="match status" value="1"/>
</dbReference>
<dbReference type="EnsemblProtists" id="Phyra81443">
    <property type="protein sequence ID" value="Phyra81443"/>
    <property type="gene ID" value="Phyra81443"/>
</dbReference>
<organism evidence="4 5">
    <name type="scientific">Phytophthora ramorum</name>
    <name type="common">Sudden oak death agent</name>
    <dbReference type="NCBI Taxonomy" id="164328"/>
    <lineage>
        <taxon>Eukaryota</taxon>
        <taxon>Sar</taxon>
        <taxon>Stramenopiles</taxon>
        <taxon>Oomycota</taxon>
        <taxon>Peronosporomycetes</taxon>
        <taxon>Peronosporales</taxon>
        <taxon>Peronosporaceae</taxon>
        <taxon>Phytophthora</taxon>
    </lineage>
</organism>
<dbReference type="VEuPathDB" id="FungiDB:KRP23_12736"/>
<feature type="repeat" description="ARM" evidence="1">
    <location>
        <begin position="996"/>
        <end position="1038"/>
    </location>
</feature>
<dbReference type="InParanoid" id="H3GVN1"/>
<evidence type="ECO:0000259" key="3">
    <source>
        <dbReference type="PROSITE" id="PS50011"/>
    </source>
</evidence>
<feature type="repeat" description="ARM" evidence="1">
    <location>
        <begin position="832"/>
        <end position="874"/>
    </location>
</feature>
<dbReference type="Gene3D" id="1.20.930.20">
    <property type="entry name" value="Adaptor protein Cbl, N-terminal domain"/>
    <property type="match status" value="1"/>
</dbReference>
<dbReference type="CDD" id="cd21037">
    <property type="entry name" value="MLKL_NTD"/>
    <property type="match status" value="1"/>
</dbReference>
<dbReference type="eggNOG" id="KOG0167">
    <property type="taxonomic scope" value="Eukaryota"/>
</dbReference>
<dbReference type="InterPro" id="IPR011989">
    <property type="entry name" value="ARM-like"/>
</dbReference>
<dbReference type="InterPro" id="IPR011009">
    <property type="entry name" value="Kinase-like_dom_sf"/>
</dbReference>
<evidence type="ECO:0000313" key="4">
    <source>
        <dbReference type="EnsemblProtists" id="Phyra81443"/>
    </source>
</evidence>
<feature type="region of interest" description="Disordered" evidence="2">
    <location>
        <begin position="476"/>
        <end position="504"/>
    </location>
</feature>
<dbReference type="SUPFAM" id="SSF48371">
    <property type="entry name" value="ARM repeat"/>
    <property type="match status" value="2"/>
</dbReference>
<dbReference type="GO" id="GO:0007166">
    <property type="term" value="P:cell surface receptor signaling pathway"/>
    <property type="evidence" value="ECO:0007669"/>
    <property type="project" value="InterPro"/>
</dbReference>
<sequence>MGVLQDLVIPGSGTVAQTLSTILQLSADMKEGKDACKRLHQRLKCIFDELKKREKKKRAPSSGALDKYAAVVLKTLRYLEHYQGKKLVFRLMKQHAVLGELRLIHEDIDMLCRDLHFSSAKVKWKHDWESDGRIHQELLAASVDDAQAVLAELSDARSQMETMLALKFEDERRPEHKDPATTKLLRIMMGTVIRASMTTVPKLPPWFLPPYDIHFTLEPFARGSFATVHRGVQGSGTNVVVKCFLVDGVDVDDRTRQGIEAEMNLWHQFSHPNVIKLLGASHISTPPFVVCEEAINGDLRSFLTRSDSNKRQMWTLLYQAALGLNYIHKKRVVHGDLKLNNILVGADGQAKLSDFGLSTVRTSAILSETVGEMPYTFGALRWRAPECLKKAPTFASDVYSFAMCIIEAVTGEPPFSFVDDDSVHEKLRNGNIPEKPDSIPIEAWELVVAMTNAVPEQRVELPHILSKLKSLADNHAENSVQHAAKSTDSSTKLSQAIKPAPEGPKPLVDTDSIVNLLDRVSAVNDSEKEQSMLQLVRMCAKDEERPVLYEANAIPILTNLVKSGRTNYVKLYALQCLKWAAGVDSKLSQPEFDALRDCVQEAPVKVLASVANALKYGTDQEKEEATVRCACFATRGSGGVLRDVAVLQSLVALWQSVSESQKLWVGMVQTLVSLMQSGNDTQKLWAAEAVGSLTMENEAIRAEIMRVDAITPLVALLRAGTNELKHRATYALKRLAFQKEASSAIVQKGAIEPLIVLARVGTTQQKQTTTALLESLVLPCYSRREDIEHEASIASLLALVLVGTDEQKETAASVLVKLSMNDESRIELARTGGIVPLVGLLGNGTSSQKGFAAGALMNLASNPTIAAEIYREGGICPLVELASTGNEQQKCNAVGVLANLAFDSIIATEIQRNRGIAPLVEAIRTGTEQQKSFAVGALQNLACNDGIRTDIAREGGVKPLIELAQSGTDQQKESATRVLMTLAPNDAVRSDILSQGGVSSLLGLLRTGTDQQKETVAGLLGSLATSEEGRVEIAREGGIGPLVGLLRTGSQQQKTYAAEAIENLAKSSDKIRAELVREGSIPLLKSLSRSESKQHKESAARALQQLNGGCCAVM</sequence>
<name>H3GVN1_PHYRM</name>
<feature type="repeat" description="ARM" evidence="1">
    <location>
        <begin position="914"/>
        <end position="956"/>
    </location>
</feature>
<feature type="repeat" description="ARM" evidence="1">
    <location>
        <begin position="708"/>
        <end position="750"/>
    </location>
</feature>
<evidence type="ECO:0000256" key="2">
    <source>
        <dbReference type="SAM" id="MobiDB-lite"/>
    </source>
</evidence>
<dbReference type="InterPro" id="IPR008271">
    <property type="entry name" value="Ser/Thr_kinase_AS"/>
</dbReference>
<dbReference type="InterPro" id="IPR036537">
    <property type="entry name" value="Adaptor_Cbl_N_dom_sf"/>
</dbReference>
<dbReference type="InterPro" id="IPR000225">
    <property type="entry name" value="Armadillo"/>
</dbReference>
<dbReference type="SMART" id="SM00185">
    <property type="entry name" value="ARM"/>
    <property type="match status" value="9"/>
</dbReference>
<dbReference type="Pfam" id="PF07714">
    <property type="entry name" value="PK_Tyr_Ser-Thr"/>
    <property type="match status" value="1"/>
</dbReference>
<dbReference type="PROSITE" id="PS50011">
    <property type="entry name" value="PROTEIN_KINASE_DOM"/>
    <property type="match status" value="1"/>
</dbReference>
<dbReference type="InterPro" id="IPR059179">
    <property type="entry name" value="MLKL-like_MCAfunc"/>
</dbReference>
<dbReference type="Proteomes" id="UP000005238">
    <property type="component" value="Unassembled WGS sequence"/>
</dbReference>
<dbReference type="PANTHER" id="PTHR23315">
    <property type="entry name" value="U BOX DOMAIN-CONTAINING"/>
    <property type="match status" value="1"/>
</dbReference>
<dbReference type="Pfam" id="PF00514">
    <property type="entry name" value="Arm"/>
    <property type="match status" value="2"/>
</dbReference>
<dbReference type="Gene3D" id="1.10.510.10">
    <property type="entry name" value="Transferase(Phosphotransferase) domain 1"/>
    <property type="match status" value="1"/>
</dbReference>
<dbReference type="InterPro" id="IPR001245">
    <property type="entry name" value="Ser-Thr/Tyr_kinase_cat_dom"/>
</dbReference>
<keyword evidence="5" id="KW-1185">Reference proteome</keyword>
<dbReference type="PROSITE" id="PS50176">
    <property type="entry name" value="ARM_REPEAT"/>
    <property type="match status" value="4"/>
</dbReference>
<dbReference type="OMA" id="DECTSMM"/>
<dbReference type="eggNOG" id="KOG0192">
    <property type="taxonomic scope" value="Eukaryota"/>
</dbReference>
<reference evidence="5" key="1">
    <citation type="journal article" date="2006" name="Science">
        <title>Phytophthora genome sequences uncover evolutionary origins and mechanisms of pathogenesis.</title>
        <authorList>
            <person name="Tyler B.M."/>
            <person name="Tripathy S."/>
            <person name="Zhang X."/>
            <person name="Dehal P."/>
            <person name="Jiang R.H."/>
            <person name="Aerts A."/>
            <person name="Arredondo F.D."/>
            <person name="Baxter L."/>
            <person name="Bensasson D."/>
            <person name="Beynon J.L."/>
            <person name="Chapman J."/>
            <person name="Damasceno C.M."/>
            <person name="Dorrance A.E."/>
            <person name="Dou D."/>
            <person name="Dickerman A.W."/>
            <person name="Dubchak I.L."/>
            <person name="Garbelotto M."/>
            <person name="Gijzen M."/>
            <person name="Gordon S.G."/>
            <person name="Govers F."/>
            <person name="Grunwald N.J."/>
            <person name="Huang W."/>
            <person name="Ivors K.L."/>
            <person name="Jones R.W."/>
            <person name="Kamoun S."/>
            <person name="Krampis K."/>
            <person name="Lamour K.H."/>
            <person name="Lee M.K."/>
            <person name="McDonald W.H."/>
            <person name="Medina M."/>
            <person name="Meijer H.J."/>
            <person name="Nordberg E.K."/>
            <person name="Maclean D.J."/>
            <person name="Ospina-Giraldo M.D."/>
            <person name="Morris P.F."/>
            <person name="Phuntumart V."/>
            <person name="Putnam N.H."/>
            <person name="Rash S."/>
            <person name="Rose J.K."/>
            <person name="Sakihama Y."/>
            <person name="Salamov A.A."/>
            <person name="Savidor A."/>
            <person name="Scheuring C.F."/>
            <person name="Smith B.M."/>
            <person name="Sobral B.W."/>
            <person name="Terry A."/>
            <person name="Torto-Alalibo T.A."/>
            <person name="Win J."/>
            <person name="Xu Z."/>
            <person name="Zhang H."/>
            <person name="Grigoriev I.V."/>
            <person name="Rokhsar D.S."/>
            <person name="Boore J.L."/>
        </authorList>
    </citation>
    <scope>NUCLEOTIDE SEQUENCE [LARGE SCALE GENOMIC DNA]</scope>
    <source>
        <strain evidence="5">Pr102</strain>
    </source>
</reference>
<dbReference type="AlphaFoldDB" id="H3GVN1"/>